<proteinExistence type="predicted"/>
<organism evidence="3 4">
    <name type="scientific">Candidatus Woesebacteria bacterium RIFCSPLOWO2_01_FULL_39_21</name>
    <dbReference type="NCBI Taxonomy" id="1802519"/>
    <lineage>
        <taxon>Bacteria</taxon>
        <taxon>Candidatus Woeseibacteriota</taxon>
    </lineage>
</organism>
<comment type="caution">
    <text evidence="3">The sequence shown here is derived from an EMBL/GenBank/DDBJ whole genome shotgun (WGS) entry which is preliminary data.</text>
</comment>
<dbReference type="Proteomes" id="UP000177082">
    <property type="component" value="Unassembled WGS sequence"/>
</dbReference>
<evidence type="ECO:0000256" key="2">
    <source>
        <dbReference type="SAM" id="Phobius"/>
    </source>
</evidence>
<gene>
    <name evidence="3" type="ORF">A2961_04825</name>
</gene>
<feature type="compositionally biased region" description="Low complexity" evidence="1">
    <location>
        <begin position="68"/>
        <end position="80"/>
    </location>
</feature>
<dbReference type="InterPro" id="IPR035940">
    <property type="entry name" value="CAP_sf"/>
</dbReference>
<dbReference type="SUPFAM" id="SSF55797">
    <property type="entry name" value="PR-1-like"/>
    <property type="match status" value="1"/>
</dbReference>
<keyword evidence="2" id="KW-0812">Transmembrane</keyword>
<feature type="transmembrane region" description="Helical" evidence="2">
    <location>
        <begin position="12"/>
        <end position="37"/>
    </location>
</feature>
<keyword evidence="2" id="KW-0472">Membrane</keyword>
<evidence type="ECO:0000313" key="4">
    <source>
        <dbReference type="Proteomes" id="UP000177082"/>
    </source>
</evidence>
<feature type="region of interest" description="Disordered" evidence="1">
    <location>
        <begin position="68"/>
        <end position="91"/>
    </location>
</feature>
<dbReference type="EMBL" id="MGHF01000029">
    <property type="protein sequence ID" value="OGM62067.1"/>
    <property type="molecule type" value="Genomic_DNA"/>
</dbReference>
<name>A0A1F8BDD2_9BACT</name>
<protein>
    <recommendedName>
        <fullName evidence="5">SCP domain-containing protein</fullName>
    </recommendedName>
</protein>
<accession>A0A1F8BDD2</accession>
<evidence type="ECO:0000256" key="1">
    <source>
        <dbReference type="SAM" id="MobiDB-lite"/>
    </source>
</evidence>
<dbReference type="Gene3D" id="3.40.33.10">
    <property type="entry name" value="CAP"/>
    <property type="match status" value="1"/>
</dbReference>
<keyword evidence="2" id="KW-1133">Transmembrane helix</keyword>
<dbReference type="STRING" id="1802519.A2961_04825"/>
<sequence>MQNYRLKLKIIFVKFLNIVLFVVLVSSFGFGAFLIGFRLGEQKGQTDKFDKFSYGLVFRDIATPSPSPTLSPTVVPSTTPKIETGKSNTQSWSGPELWNLVNKRRNEFGVNELSNKSELCTIASIRLNELLELGKLDGHEGFSNMPEKRPDLKWIYDKYTLSEFLVSGAQSAQEAVSLWENTLGHKKLLTGGEFVWGCIYAQGGFGVAITAY</sequence>
<evidence type="ECO:0008006" key="5">
    <source>
        <dbReference type="Google" id="ProtNLM"/>
    </source>
</evidence>
<dbReference type="AlphaFoldDB" id="A0A1F8BDD2"/>
<reference evidence="3 4" key="1">
    <citation type="journal article" date="2016" name="Nat. Commun.">
        <title>Thousands of microbial genomes shed light on interconnected biogeochemical processes in an aquifer system.</title>
        <authorList>
            <person name="Anantharaman K."/>
            <person name="Brown C.T."/>
            <person name="Hug L.A."/>
            <person name="Sharon I."/>
            <person name="Castelle C.J."/>
            <person name="Probst A.J."/>
            <person name="Thomas B.C."/>
            <person name="Singh A."/>
            <person name="Wilkins M.J."/>
            <person name="Karaoz U."/>
            <person name="Brodie E.L."/>
            <person name="Williams K.H."/>
            <person name="Hubbard S.S."/>
            <person name="Banfield J.F."/>
        </authorList>
    </citation>
    <scope>NUCLEOTIDE SEQUENCE [LARGE SCALE GENOMIC DNA]</scope>
</reference>
<evidence type="ECO:0000313" key="3">
    <source>
        <dbReference type="EMBL" id="OGM62067.1"/>
    </source>
</evidence>